<evidence type="ECO:0000256" key="6">
    <source>
        <dbReference type="ARBA" id="ARBA00023136"/>
    </source>
</evidence>
<proteinExistence type="predicted"/>
<keyword evidence="5" id="KW-0496">Mitochondrion</keyword>
<keyword evidence="3" id="KW-0999">Mitochondrion inner membrane</keyword>
<protein>
    <recommendedName>
        <fullName evidence="10">Mitochondrial import inner membrane translocase subunit Tim17 family protein</fullName>
    </recommendedName>
</protein>
<dbReference type="GO" id="GO:0006120">
    <property type="term" value="P:mitochondrial electron transport, NADH to ubiquinone"/>
    <property type="evidence" value="ECO:0007669"/>
    <property type="project" value="InterPro"/>
</dbReference>
<evidence type="ECO:0000256" key="3">
    <source>
        <dbReference type="ARBA" id="ARBA00022792"/>
    </source>
</evidence>
<dbReference type="InterPro" id="IPR039205">
    <property type="entry name" value="NDUFA11"/>
</dbReference>
<keyword evidence="9" id="KW-1185">Reference proteome</keyword>
<accession>A0A8E5HKU7</accession>
<dbReference type="GO" id="GO:0045271">
    <property type="term" value="C:respiratory chain complex I"/>
    <property type="evidence" value="ECO:0007669"/>
    <property type="project" value="InterPro"/>
</dbReference>
<feature type="transmembrane region" description="Helical" evidence="7">
    <location>
        <begin position="56"/>
        <end position="80"/>
    </location>
</feature>
<gene>
    <name evidence="8" type="ORF">UV8b_01398</name>
</gene>
<evidence type="ECO:0000256" key="1">
    <source>
        <dbReference type="ARBA" id="ARBA00004448"/>
    </source>
</evidence>
<evidence type="ECO:0000256" key="7">
    <source>
        <dbReference type="SAM" id="Phobius"/>
    </source>
</evidence>
<comment type="subcellular location">
    <subcellularLocation>
        <location evidence="1">Mitochondrion inner membrane</location>
        <topology evidence="1">Multi-pass membrane protein</topology>
    </subcellularLocation>
</comment>
<evidence type="ECO:0000256" key="2">
    <source>
        <dbReference type="ARBA" id="ARBA00022692"/>
    </source>
</evidence>
<dbReference type="RefSeq" id="XP_042994830.1">
    <property type="nucleotide sequence ID" value="XM_043138896.1"/>
</dbReference>
<feature type="transmembrane region" description="Helical" evidence="7">
    <location>
        <begin position="116"/>
        <end position="135"/>
    </location>
</feature>
<keyword evidence="2 7" id="KW-0812">Transmembrane</keyword>
<dbReference type="Proteomes" id="UP000027002">
    <property type="component" value="Chromosome 1"/>
</dbReference>
<dbReference type="EMBL" id="CP072753">
    <property type="protein sequence ID" value="QUC17157.1"/>
    <property type="molecule type" value="Genomic_DNA"/>
</dbReference>
<name>A0A8E5HKU7_USTVR</name>
<dbReference type="AlphaFoldDB" id="A0A8E5HKU7"/>
<sequence>MDHDAKPSHPLPAEADRPYAPHDVLDETAKTAAVGLGSGLFLAAIRNAMSRRNVGAFAVFTRGAPVIGICAAAPAAYAFFSRTTMNLREKEDAWAAAFGGFMCGGVLGLPSRKMPVVLGLGGAVGLVQGALYFLGGRIDSFKKESDEFERKEILRRMTRLPVEQTVAEIGEGRGIHPPGYEERRRERIKQTYGFEVNPVKATVEGSH</sequence>
<organism evidence="8 9">
    <name type="scientific">Ustilaginoidea virens</name>
    <name type="common">Rice false smut fungus</name>
    <name type="synonym">Villosiclava virens</name>
    <dbReference type="NCBI Taxonomy" id="1159556"/>
    <lineage>
        <taxon>Eukaryota</taxon>
        <taxon>Fungi</taxon>
        <taxon>Dikarya</taxon>
        <taxon>Ascomycota</taxon>
        <taxon>Pezizomycotina</taxon>
        <taxon>Sordariomycetes</taxon>
        <taxon>Hypocreomycetidae</taxon>
        <taxon>Hypocreales</taxon>
        <taxon>Clavicipitaceae</taxon>
        <taxon>Ustilaginoidea</taxon>
    </lineage>
</organism>
<dbReference type="GO" id="GO:0005743">
    <property type="term" value="C:mitochondrial inner membrane"/>
    <property type="evidence" value="ECO:0007669"/>
    <property type="project" value="UniProtKB-SubCell"/>
</dbReference>
<evidence type="ECO:0000256" key="5">
    <source>
        <dbReference type="ARBA" id="ARBA00023128"/>
    </source>
</evidence>
<dbReference type="KEGG" id="uvi:66062176"/>
<dbReference type="GeneID" id="66062176"/>
<feature type="transmembrane region" description="Helical" evidence="7">
    <location>
        <begin position="92"/>
        <end position="110"/>
    </location>
</feature>
<dbReference type="OrthoDB" id="1913277at2759"/>
<keyword evidence="6 7" id="KW-0472">Membrane</keyword>
<evidence type="ECO:0000313" key="8">
    <source>
        <dbReference type="EMBL" id="QUC17157.1"/>
    </source>
</evidence>
<evidence type="ECO:0000313" key="9">
    <source>
        <dbReference type="Proteomes" id="UP000027002"/>
    </source>
</evidence>
<evidence type="ECO:0000256" key="4">
    <source>
        <dbReference type="ARBA" id="ARBA00022989"/>
    </source>
</evidence>
<reference evidence="8" key="1">
    <citation type="submission" date="2020-03" db="EMBL/GenBank/DDBJ databases">
        <title>A mixture of massive structural variations and highly conserved coding sequences in Ustilaginoidea virens genome.</title>
        <authorList>
            <person name="Zhang K."/>
            <person name="Zhao Z."/>
            <person name="Zhang Z."/>
            <person name="Li Y."/>
            <person name="Hsiang T."/>
            <person name="Sun W."/>
        </authorList>
    </citation>
    <scope>NUCLEOTIDE SEQUENCE</scope>
    <source>
        <strain evidence="8">UV-8b</strain>
    </source>
</reference>
<keyword evidence="4 7" id="KW-1133">Transmembrane helix</keyword>
<dbReference type="PANTHER" id="PTHR21382:SF1">
    <property type="entry name" value="NADH DEHYDROGENASE [UBIQUINONE] 1 ALPHA SUBCOMPLEX SUBUNIT 11"/>
    <property type="match status" value="1"/>
</dbReference>
<dbReference type="PANTHER" id="PTHR21382">
    <property type="entry name" value="NADH-UBIQUINONE OXIDOREDUCTASE SUBUNIT"/>
    <property type="match status" value="1"/>
</dbReference>
<evidence type="ECO:0008006" key="10">
    <source>
        <dbReference type="Google" id="ProtNLM"/>
    </source>
</evidence>